<evidence type="ECO:0000256" key="1">
    <source>
        <dbReference type="SAM" id="MobiDB-lite"/>
    </source>
</evidence>
<comment type="caution">
    <text evidence="2">The sequence shown here is derived from an EMBL/GenBank/DDBJ whole genome shotgun (WGS) entry which is preliminary data.</text>
</comment>
<name>A0A8S4RK33_9NEOP</name>
<feature type="compositionally biased region" description="Basic residues" evidence="1">
    <location>
        <begin position="87"/>
        <end position="96"/>
    </location>
</feature>
<evidence type="ECO:0000313" key="3">
    <source>
        <dbReference type="Proteomes" id="UP000838756"/>
    </source>
</evidence>
<reference evidence="2" key="1">
    <citation type="submission" date="2022-03" db="EMBL/GenBank/DDBJ databases">
        <authorList>
            <person name="Lindestad O."/>
        </authorList>
    </citation>
    <scope>NUCLEOTIDE SEQUENCE</scope>
</reference>
<keyword evidence="3" id="KW-1185">Reference proteome</keyword>
<dbReference type="AlphaFoldDB" id="A0A8S4RK33"/>
<organism evidence="2 3">
    <name type="scientific">Pararge aegeria aegeria</name>
    <dbReference type="NCBI Taxonomy" id="348720"/>
    <lineage>
        <taxon>Eukaryota</taxon>
        <taxon>Metazoa</taxon>
        <taxon>Ecdysozoa</taxon>
        <taxon>Arthropoda</taxon>
        <taxon>Hexapoda</taxon>
        <taxon>Insecta</taxon>
        <taxon>Pterygota</taxon>
        <taxon>Neoptera</taxon>
        <taxon>Endopterygota</taxon>
        <taxon>Lepidoptera</taxon>
        <taxon>Glossata</taxon>
        <taxon>Ditrysia</taxon>
        <taxon>Papilionoidea</taxon>
        <taxon>Nymphalidae</taxon>
        <taxon>Satyrinae</taxon>
        <taxon>Satyrini</taxon>
        <taxon>Parargina</taxon>
        <taxon>Pararge</taxon>
    </lineage>
</organism>
<sequence>MTLSDLPAIVNHFKRFSKRYFKRAKSHPNPLVVKACSYTPNPNVSNPIRRRPRHVLDDPDNDITMDNAPYARALGLYTDNTTTTQRSRQRRRGPKF</sequence>
<gene>
    <name evidence="2" type="primary">jg4895</name>
    <name evidence="2" type="ORF">PAEG_LOCUS15048</name>
</gene>
<accession>A0A8S4RK33</accession>
<protein>
    <submittedName>
        <fullName evidence="2">Jg4895 protein</fullName>
    </submittedName>
</protein>
<evidence type="ECO:0000313" key="2">
    <source>
        <dbReference type="EMBL" id="CAH2237883.1"/>
    </source>
</evidence>
<feature type="region of interest" description="Disordered" evidence="1">
    <location>
        <begin position="42"/>
        <end position="96"/>
    </location>
</feature>
<dbReference type="Proteomes" id="UP000838756">
    <property type="component" value="Unassembled WGS sequence"/>
</dbReference>
<dbReference type="OrthoDB" id="10050074at2759"/>
<proteinExistence type="predicted"/>
<dbReference type="EMBL" id="CAKXAJ010025301">
    <property type="protein sequence ID" value="CAH2237883.1"/>
    <property type="molecule type" value="Genomic_DNA"/>
</dbReference>